<feature type="transmembrane region" description="Helical" evidence="2">
    <location>
        <begin position="104"/>
        <end position="127"/>
    </location>
</feature>
<evidence type="ECO:0000313" key="3">
    <source>
        <dbReference type="EMBL" id="KAF2732588.1"/>
    </source>
</evidence>
<feature type="compositionally biased region" description="Polar residues" evidence="1">
    <location>
        <begin position="55"/>
        <end position="66"/>
    </location>
</feature>
<keyword evidence="2" id="KW-0472">Membrane</keyword>
<feature type="region of interest" description="Disordered" evidence="1">
    <location>
        <begin position="1"/>
        <end position="66"/>
    </location>
</feature>
<comment type="caution">
    <text evidence="3">The sequence shown here is derived from an EMBL/GenBank/DDBJ whole genome shotgun (WGS) entry which is preliminary data.</text>
</comment>
<organism evidence="3 4">
    <name type="scientific">Polyplosphaeria fusca</name>
    <dbReference type="NCBI Taxonomy" id="682080"/>
    <lineage>
        <taxon>Eukaryota</taxon>
        <taxon>Fungi</taxon>
        <taxon>Dikarya</taxon>
        <taxon>Ascomycota</taxon>
        <taxon>Pezizomycotina</taxon>
        <taxon>Dothideomycetes</taxon>
        <taxon>Pleosporomycetidae</taxon>
        <taxon>Pleosporales</taxon>
        <taxon>Tetraplosphaeriaceae</taxon>
        <taxon>Polyplosphaeria</taxon>
    </lineage>
</organism>
<gene>
    <name evidence="3" type="ORF">EJ04DRAFT_440695</name>
</gene>
<keyword evidence="4" id="KW-1185">Reference proteome</keyword>
<reference evidence="3" key="1">
    <citation type="journal article" date="2020" name="Stud. Mycol.">
        <title>101 Dothideomycetes genomes: a test case for predicting lifestyles and emergence of pathogens.</title>
        <authorList>
            <person name="Haridas S."/>
            <person name="Albert R."/>
            <person name="Binder M."/>
            <person name="Bloem J."/>
            <person name="Labutti K."/>
            <person name="Salamov A."/>
            <person name="Andreopoulos B."/>
            <person name="Baker S."/>
            <person name="Barry K."/>
            <person name="Bills G."/>
            <person name="Bluhm B."/>
            <person name="Cannon C."/>
            <person name="Castanera R."/>
            <person name="Culley D."/>
            <person name="Daum C."/>
            <person name="Ezra D."/>
            <person name="Gonzalez J."/>
            <person name="Henrissat B."/>
            <person name="Kuo A."/>
            <person name="Liang C."/>
            <person name="Lipzen A."/>
            <person name="Lutzoni F."/>
            <person name="Magnuson J."/>
            <person name="Mondo S."/>
            <person name="Nolan M."/>
            <person name="Ohm R."/>
            <person name="Pangilinan J."/>
            <person name="Park H.-J."/>
            <person name="Ramirez L."/>
            <person name="Alfaro M."/>
            <person name="Sun H."/>
            <person name="Tritt A."/>
            <person name="Yoshinaga Y."/>
            <person name="Zwiers L.-H."/>
            <person name="Turgeon B."/>
            <person name="Goodwin S."/>
            <person name="Spatafora J."/>
            <person name="Crous P."/>
            <person name="Grigoriev I."/>
        </authorList>
    </citation>
    <scope>NUCLEOTIDE SEQUENCE</scope>
    <source>
        <strain evidence="3">CBS 125425</strain>
    </source>
</reference>
<evidence type="ECO:0000256" key="1">
    <source>
        <dbReference type="SAM" id="MobiDB-lite"/>
    </source>
</evidence>
<proteinExistence type="predicted"/>
<protein>
    <submittedName>
        <fullName evidence="3">Uncharacterized protein</fullName>
    </submittedName>
</protein>
<dbReference type="EMBL" id="ML996174">
    <property type="protein sequence ID" value="KAF2732588.1"/>
    <property type="molecule type" value="Genomic_DNA"/>
</dbReference>
<dbReference type="OrthoDB" id="4506934at2759"/>
<dbReference type="AlphaFoldDB" id="A0A9P4QRQ7"/>
<evidence type="ECO:0000313" key="4">
    <source>
        <dbReference type="Proteomes" id="UP000799444"/>
    </source>
</evidence>
<keyword evidence="2" id="KW-0812">Transmembrane</keyword>
<sequence>MGLPLTPTDSSAPSYDDLYPEHPVNGAPPSGSASAYARLPQHDDIELSAPHTHDSPSSPAPQQQEGLVQTLAGVFRPKPHTHCEACDLQTRHREERDQAKHCCAMVAVTFIMAFICAMVLGIVVVGAQARIKERHHG</sequence>
<name>A0A9P4QRQ7_9PLEO</name>
<keyword evidence="2" id="KW-1133">Transmembrane helix</keyword>
<accession>A0A9P4QRQ7</accession>
<evidence type="ECO:0000256" key="2">
    <source>
        <dbReference type="SAM" id="Phobius"/>
    </source>
</evidence>
<dbReference type="Proteomes" id="UP000799444">
    <property type="component" value="Unassembled WGS sequence"/>
</dbReference>